<evidence type="ECO:0000313" key="3">
    <source>
        <dbReference type="EMBL" id="RPB26227.1"/>
    </source>
</evidence>
<evidence type="ECO:0000259" key="2">
    <source>
        <dbReference type="Pfam" id="PF26082"/>
    </source>
</evidence>
<keyword evidence="4" id="KW-1185">Reference proteome</keyword>
<protein>
    <recommendedName>
        <fullName evidence="2">Oxidoreductase acuF-like C2H2 type zinc-finger domain-containing protein</fullName>
    </recommendedName>
</protein>
<accession>A0A3N4LTM3</accession>
<sequence length="151" mass="17407">MGARVAEDNLRVQPPPNSVRAYEGAPFECSYCLYIITAPNFPAWQRHVFRDLWPFVSTFEECVTLNQLFKSRTIIIRDHLARHLQQLALCSLPRRQDLNSDVEDKTLDGAEEDEGTDRDRRVEDETPCLDKIQRAVSIQKDSENSEDPENS</sequence>
<proteinExistence type="predicted"/>
<dbReference type="PANTHER" id="PTHR35391">
    <property type="entry name" value="C2H2-TYPE DOMAIN-CONTAINING PROTEIN-RELATED"/>
    <property type="match status" value="1"/>
</dbReference>
<feature type="domain" description="Oxidoreductase acuF-like C2H2 type zinc-finger" evidence="2">
    <location>
        <begin position="24"/>
        <end position="52"/>
    </location>
</feature>
<dbReference type="Proteomes" id="UP000267821">
    <property type="component" value="Unassembled WGS sequence"/>
</dbReference>
<dbReference type="InParanoid" id="A0A3N4LTM3"/>
<reference evidence="3 4" key="1">
    <citation type="journal article" date="2018" name="Nat. Ecol. Evol.">
        <title>Pezizomycetes genomes reveal the molecular basis of ectomycorrhizal truffle lifestyle.</title>
        <authorList>
            <person name="Murat C."/>
            <person name="Payen T."/>
            <person name="Noel B."/>
            <person name="Kuo A."/>
            <person name="Morin E."/>
            <person name="Chen J."/>
            <person name="Kohler A."/>
            <person name="Krizsan K."/>
            <person name="Balestrini R."/>
            <person name="Da Silva C."/>
            <person name="Montanini B."/>
            <person name="Hainaut M."/>
            <person name="Levati E."/>
            <person name="Barry K.W."/>
            <person name="Belfiori B."/>
            <person name="Cichocki N."/>
            <person name="Clum A."/>
            <person name="Dockter R.B."/>
            <person name="Fauchery L."/>
            <person name="Guy J."/>
            <person name="Iotti M."/>
            <person name="Le Tacon F."/>
            <person name="Lindquist E.A."/>
            <person name="Lipzen A."/>
            <person name="Malagnac F."/>
            <person name="Mello A."/>
            <person name="Molinier V."/>
            <person name="Miyauchi S."/>
            <person name="Poulain J."/>
            <person name="Riccioni C."/>
            <person name="Rubini A."/>
            <person name="Sitrit Y."/>
            <person name="Splivallo R."/>
            <person name="Traeger S."/>
            <person name="Wang M."/>
            <person name="Zifcakova L."/>
            <person name="Wipf D."/>
            <person name="Zambonelli A."/>
            <person name="Paolocci F."/>
            <person name="Nowrousian M."/>
            <person name="Ottonello S."/>
            <person name="Baldrian P."/>
            <person name="Spatafora J.W."/>
            <person name="Henrissat B."/>
            <person name="Nagy L.G."/>
            <person name="Aury J.M."/>
            <person name="Wincker P."/>
            <person name="Grigoriev I.V."/>
            <person name="Bonfante P."/>
            <person name="Martin F.M."/>
        </authorList>
    </citation>
    <scope>NUCLEOTIDE SEQUENCE [LARGE SCALE GENOMIC DNA]</scope>
    <source>
        <strain evidence="3 4">ATCC MYA-4762</strain>
    </source>
</reference>
<dbReference type="Pfam" id="PF26082">
    <property type="entry name" value="zf-C2H2_AcuF"/>
    <property type="match status" value="1"/>
</dbReference>
<evidence type="ECO:0000256" key="1">
    <source>
        <dbReference type="SAM" id="MobiDB-lite"/>
    </source>
</evidence>
<organism evidence="3 4">
    <name type="scientific">Terfezia boudieri ATCC MYA-4762</name>
    <dbReference type="NCBI Taxonomy" id="1051890"/>
    <lineage>
        <taxon>Eukaryota</taxon>
        <taxon>Fungi</taxon>
        <taxon>Dikarya</taxon>
        <taxon>Ascomycota</taxon>
        <taxon>Pezizomycotina</taxon>
        <taxon>Pezizomycetes</taxon>
        <taxon>Pezizales</taxon>
        <taxon>Pezizaceae</taxon>
        <taxon>Terfezia</taxon>
    </lineage>
</organism>
<dbReference type="PANTHER" id="PTHR35391:SF7">
    <property type="entry name" value="C2H2-TYPE DOMAIN-CONTAINING PROTEIN"/>
    <property type="match status" value="1"/>
</dbReference>
<dbReference type="OrthoDB" id="6133115at2759"/>
<dbReference type="STRING" id="1051890.A0A3N4LTM3"/>
<evidence type="ECO:0000313" key="4">
    <source>
        <dbReference type="Proteomes" id="UP000267821"/>
    </source>
</evidence>
<name>A0A3N4LTM3_9PEZI</name>
<dbReference type="InterPro" id="IPR058925">
    <property type="entry name" value="zf-C2H2_AcuF"/>
</dbReference>
<gene>
    <name evidence="3" type="ORF">L211DRAFT_847382</name>
</gene>
<dbReference type="AlphaFoldDB" id="A0A3N4LTM3"/>
<feature type="region of interest" description="Disordered" evidence="1">
    <location>
        <begin position="100"/>
        <end position="126"/>
    </location>
</feature>
<dbReference type="EMBL" id="ML121535">
    <property type="protein sequence ID" value="RPB26227.1"/>
    <property type="molecule type" value="Genomic_DNA"/>
</dbReference>